<keyword evidence="7" id="KW-0175">Coiled coil</keyword>
<keyword evidence="4" id="KW-0238">DNA-binding</keyword>
<comment type="subcellular location">
    <subcellularLocation>
        <location evidence="1">Nucleus</location>
    </subcellularLocation>
</comment>
<dbReference type="FunFam" id="3.30.450.20:FF:000054">
    <property type="entry name" value="Trachealess, isoform D"/>
    <property type="match status" value="1"/>
</dbReference>
<accession>A0ABD1EFS0</accession>
<evidence type="ECO:0000259" key="10">
    <source>
        <dbReference type="PROSITE" id="PS50888"/>
    </source>
</evidence>
<dbReference type="EMBL" id="JBDJPC010000008">
    <property type="protein sequence ID" value="KAL1493484.1"/>
    <property type="molecule type" value="Genomic_DNA"/>
</dbReference>
<keyword evidence="2" id="KW-0677">Repeat</keyword>
<dbReference type="Pfam" id="PF23171">
    <property type="entry name" value="bHLH_HIF1A"/>
    <property type="match status" value="1"/>
</dbReference>
<dbReference type="PANTHER" id="PTHR23043">
    <property type="entry name" value="HYPOXIA-INDUCIBLE FACTOR 1 ALPHA"/>
    <property type="match status" value="1"/>
</dbReference>
<evidence type="ECO:0000313" key="12">
    <source>
        <dbReference type="Proteomes" id="UP001566132"/>
    </source>
</evidence>
<keyword evidence="3" id="KW-0805">Transcription regulation</keyword>
<name>A0ABD1EFS0_HYPHA</name>
<feature type="domain" description="PAS" evidence="9">
    <location>
        <begin position="1296"/>
        <end position="1366"/>
    </location>
</feature>
<dbReference type="PANTHER" id="PTHR23043:SF26">
    <property type="entry name" value="PROTEIN TRACHEALESS"/>
    <property type="match status" value="1"/>
</dbReference>
<keyword evidence="6" id="KW-0539">Nucleus</keyword>
<evidence type="ECO:0000259" key="9">
    <source>
        <dbReference type="PROSITE" id="PS50112"/>
    </source>
</evidence>
<keyword evidence="5" id="KW-0804">Transcription</keyword>
<sequence>MPVGISFENSSLKNSFSLSSLQQTPIEDNNTEQHQSIVKRREFNSLTKSKPKAQAVRRSWGSTASDQGEEFWSVLQANYNFIMDTHLIDKCQEVNGDLTEPTGTWTLKEFYAQFSELYSWLNSVQETIYGKEKNIIYKAFRARCANKVLEKTPLLKLFNEQASQLVELHPEVQEEIRWRRTHLNSKWDSILTVLGTSDCSVCSQDTCLDIDNELKCLKNWFKIMETCIQPLNFRAKYTKTEIETKALELNVLHRDIENHGKIVGSVVKLCKRSEVKCNTSNARRIANGLEHRWQLLFLRSLEWQCYLESLTKRNHFKNSGTTSEESESDCCKEPASKYPRLSDNRRYMSSRGNDSNEDNILQYPINDNKLNDTAMSNSVSPEDDDIPDGATGHGSNFTFTESMKKAPNFATYYFKHEDTDSDIDRSISIRKKNVMHALTPDETSEEEWTYAKTIEEMDEGRLPKVNIISEDKIRMLVQKAEELVSPEKCRNSESSLKMSRVNKWLNLDRSDDSCDASAEEDEKESQTSEEINVSTATLKEDDRNNSYVEVNNAWVDTAGLNFFHHSSISESALNKINFSPTTLDRFTTLSANNFTINASASSAIEEVSPLKTEKLTPIRRKKSKLKKKALFGKSDSHLLKSNSNRPRNLLFKSGSFSGYSLKKCSTEKHFTSDPSAVNYCTQAWYYMSTTSGAESEDDSQKRTPPLDSYINLRQTCLNSEIRDESPGKFSLNAIESNSLSEAWDNYQENYLSEPYSESHDSDAARRLLNFGEDYRNFIDSQSDWSALSDISPKFKRKTLSQAQTTEDSPSDDESLKTLINRSKDQLKLCQDVFEHVGDSLGNQIDELIANCDSHLTLLGRITESSEEFKMSVPDTTFTKGLLSQWNMLKMRGLKMQEYRALQKKIQDLKNFISSLEIQEENAIILNCNDQREDLAKEIDTHHRILVAIENQAPKLASLNAVVHRFTLESQDFLDFINRRTLKTEITELYELFENVRTRTSIKLGELENLLPAWRNLEARLEQLKKDLFEDGKTLNLLDTVLCSGRFTDQTATCIRDVAKVLSKSTTYQGYTLHLPVSLPDCPFFTESSFSDSGISDEGSEHEIGERQGRLAAIKRLVRQLEVSLSPDSKIRVIMRENLVLAEEELKLLQQRCRNLIVRTAAVSQPVLGKLRYRDDTLCWTDRKPSVDDVGNPSSVNARCLPFAEPILELRKEKSRDAARSRRGKENYEFYELAKMLPLPAAITSQLDKASIIRLTISYLKLRDFSGHGDPPWSRDGPPPSKTLKGRRSTLAMDIFEQHQGTHILQSLDGFALAVAADGRFLYISETVSIYLGLSQVEMTGSSIFDYIHHQDHSEIAEQLGLGLAQGQNLASPGSGSEESGSAVGTNNPDVTTVMSIGTNPPFKGLDRAFCIRMKSTLTKRGCHFKSSGYRVVLMLCRLRPQYVFAHSRKSQQPPLLGMVALAIALPPPSVHEIRLETDMFVTRINFDFKIAHCEPKVMELLDYTPEELTGRNLYTLCHGEDANKLRKCHIDLINKGQVLTHYYRIMNKNGGYTWIQTCATVVCNSKNAEEQNIICVNYVISGREYENLIMDCCQMEETSHMVKREEVNSNDPENGSPDADRGGTLAYQQS</sequence>
<dbReference type="Gene3D" id="4.10.280.10">
    <property type="entry name" value="Helix-loop-helix DNA-binding domain"/>
    <property type="match status" value="1"/>
</dbReference>
<protein>
    <recommendedName>
        <fullName evidence="13">LOV domain-containing protein</fullName>
    </recommendedName>
</protein>
<dbReference type="Gene3D" id="1.20.58.60">
    <property type="match status" value="1"/>
</dbReference>
<evidence type="ECO:0000256" key="8">
    <source>
        <dbReference type="SAM" id="MobiDB-lite"/>
    </source>
</evidence>
<feature type="domain" description="BHLH" evidence="10">
    <location>
        <begin position="1209"/>
        <end position="1262"/>
    </location>
</feature>
<dbReference type="SUPFAM" id="SSF47459">
    <property type="entry name" value="HLH, helix-loop-helix DNA-binding domain"/>
    <property type="match status" value="1"/>
</dbReference>
<dbReference type="InterPro" id="IPR013767">
    <property type="entry name" value="PAS_fold"/>
</dbReference>
<evidence type="ECO:0000256" key="2">
    <source>
        <dbReference type="ARBA" id="ARBA00022737"/>
    </source>
</evidence>
<feature type="compositionally biased region" description="Basic and acidic residues" evidence="8">
    <location>
        <begin position="329"/>
        <end position="346"/>
    </location>
</feature>
<evidence type="ECO:0008006" key="13">
    <source>
        <dbReference type="Google" id="ProtNLM"/>
    </source>
</evidence>
<evidence type="ECO:0000256" key="6">
    <source>
        <dbReference type="ARBA" id="ARBA00023242"/>
    </source>
</evidence>
<dbReference type="NCBIfam" id="TIGR00229">
    <property type="entry name" value="sensory_box"/>
    <property type="match status" value="1"/>
</dbReference>
<dbReference type="InterPro" id="IPR001610">
    <property type="entry name" value="PAC"/>
</dbReference>
<dbReference type="PROSITE" id="PS50112">
    <property type="entry name" value="PAS"/>
    <property type="match status" value="2"/>
</dbReference>
<dbReference type="SMART" id="SM00091">
    <property type="entry name" value="PAS"/>
    <property type="match status" value="2"/>
</dbReference>
<gene>
    <name evidence="11" type="ORF">ABEB36_011526</name>
</gene>
<feature type="region of interest" description="Disordered" evidence="8">
    <location>
        <begin position="1604"/>
        <end position="1630"/>
    </location>
</feature>
<dbReference type="Pfam" id="PF00989">
    <property type="entry name" value="PAS"/>
    <property type="match status" value="1"/>
</dbReference>
<dbReference type="Proteomes" id="UP001566132">
    <property type="component" value="Unassembled WGS sequence"/>
</dbReference>
<keyword evidence="12" id="KW-1185">Reference proteome</keyword>
<dbReference type="InterPro" id="IPR013655">
    <property type="entry name" value="PAS_fold_3"/>
</dbReference>
<feature type="domain" description="PAS" evidence="9">
    <location>
        <begin position="1481"/>
        <end position="1536"/>
    </location>
</feature>
<feature type="compositionally biased region" description="Low complexity" evidence="8">
    <location>
        <begin position="1366"/>
        <end position="1381"/>
    </location>
</feature>
<dbReference type="CDD" id="cd00130">
    <property type="entry name" value="PAS"/>
    <property type="match status" value="2"/>
</dbReference>
<dbReference type="Gene3D" id="3.30.450.20">
    <property type="entry name" value="PAS domain"/>
    <property type="match status" value="2"/>
</dbReference>
<dbReference type="GO" id="GO:0005634">
    <property type="term" value="C:nucleus"/>
    <property type="evidence" value="ECO:0007669"/>
    <property type="project" value="UniProtKB-SubCell"/>
</dbReference>
<dbReference type="SUPFAM" id="SSF55785">
    <property type="entry name" value="PYP-like sensor domain (PAS domain)"/>
    <property type="match status" value="2"/>
</dbReference>
<dbReference type="CDD" id="cd19733">
    <property type="entry name" value="bHLH-PAS_trachealess_like"/>
    <property type="match status" value="1"/>
</dbReference>
<evidence type="ECO:0000256" key="5">
    <source>
        <dbReference type="ARBA" id="ARBA00023163"/>
    </source>
</evidence>
<dbReference type="SMART" id="SM00353">
    <property type="entry name" value="HLH"/>
    <property type="match status" value="1"/>
</dbReference>
<dbReference type="InterPro" id="IPR035965">
    <property type="entry name" value="PAS-like_dom_sf"/>
</dbReference>
<proteinExistence type="predicted"/>
<dbReference type="PROSITE" id="PS50888">
    <property type="entry name" value="BHLH"/>
    <property type="match status" value="1"/>
</dbReference>
<reference evidence="11 12" key="1">
    <citation type="submission" date="2024-05" db="EMBL/GenBank/DDBJ databases">
        <title>Genetic variation in Jamaican populations of the coffee berry borer (Hypothenemus hampei).</title>
        <authorList>
            <person name="Errbii M."/>
            <person name="Myrie A."/>
        </authorList>
    </citation>
    <scope>NUCLEOTIDE SEQUENCE [LARGE SCALE GENOMIC DNA]</scope>
    <source>
        <strain evidence="11">JA-Hopewell-2020-01-JO</strain>
        <tissue evidence="11">Whole body</tissue>
    </source>
</reference>
<feature type="coiled-coil region" evidence="7">
    <location>
        <begin position="1131"/>
        <end position="1158"/>
    </location>
</feature>
<evidence type="ECO:0000313" key="11">
    <source>
        <dbReference type="EMBL" id="KAL1493484.1"/>
    </source>
</evidence>
<feature type="compositionally biased region" description="Acidic residues" evidence="8">
    <location>
        <begin position="513"/>
        <end position="523"/>
    </location>
</feature>
<dbReference type="GO" id="GO:0003677">
    <property type="term" value="F:DNA binding"/>
    <property type="evidence" value="ECO:0007669"/>
    <property type="project" value="UniProtKB-KW"/>
</dbReference>
<feature type="region of interest" description="Disordered" evidence="8">
    <location>
        <begin position="511"/>
        <end position="530"/>
    </location>
</feature>
<dbReference type="SMART" id="SM00086">
    <property type="entry name" value="PAC"/>
    <property type="match status" value="1"/>
</dbReference>
<evidence type="ECO:0000256" key="4">
    <source>
        <dbReference type="ARBA" id="ARBA00023125"/>
    </source>
</evidence>
<dbReference type="InterPro" id="IPR036638">
    <property type="entry name" value="HLH_DNA-bd_sf"/>
</dbReference>
<dbReference type="GO" id="GO:0045944">
    <property type="term" value="P:positive regulation of transcription by RNA polymerase II"/>
    <property type="evidence" value="ECO:0007669"/>
    <property type="project" value="UniProtKB-ARBA"/>
</dbReference>
<dbReference type="FunFam" id="3.30.450.20:FF:000025">
    <property type="entry name" value="Neuronal PAS domain protein 3 isoform 1"/>
    <property type="match status" value="1"/>
</dbReference>
<evidence type="ECO:0000256" key="3">
    <source>
        <dbReference type="ARBA" id="ARBA00023015"/>
    </source>
</evidence>
<dbReference type="InterPro" id="IPR011598">
    <property type="entry name" value="bHLH_dom"/>
</dbReference>
<dbReference type="GO" id="GO:0045165">
    <property type="term" value="P:cell fate commitment"/>
    <property type="evidence" value="ECO:0007669"/>
    <property type="project" value="UniProtKB-ARBA"/>
</dbReference>
<feature type="region of interest" description="Disordered" evidence="8">
    <location>
        <begin position="1366"/>
        <end position="1388"/>
    </location>
</feature>
<dbReference type="Pfam" id="PF08447">
    <property type="entry name" value="PAS_3"/>
    <property type="match status" value="1"/>
</dbReference>
<feature type="region of interest" description="Disordered" evidence="8">
    <location>
        <begin position="316"/>
        <end position="386"/>
    </location>
</feature>
<evidence type="ECO:0000256" key="1">
    <source>
        <dbReference type="ARBA" id="ARBA00004123"/>
    </source>
</evidence>
<feature type="compositionally biased region" description="Polar residues" evidence="8">
    <location>
        <begin position="371"/>
        <end position="380"/>
    </location>
</feature>
<evidence type="ECO:0000256" key="7">
    <source>
        <dbReference type="SAM" id="Coils"/>
    </source>
</evidence>
<dbReference type="InterPro" id="IPR000014">
    <property type="entry name" value="PAS"/>
</dbReference>
<dbReference type="SUPFAM" id="SSF46966">
    <property type="entry name" value="Spectrin repeat"/>
    <property type="match status" value="1"/>
</dbReference>
<dbReference type="FunFam" id="4.10.280.10:FF:000007">
    <property type="entry name" value="single-minded homolog 1 isoform X1"/>
    <property type="match status" value="1"/>
</dbReference>
<organism evidence="11 12">
    <name type="scientific">Hypothenemus hampei</name>
    <name type="common">Coffee berry borer</name>
    <dbReference type="NCBI Taxonomy" id="57062"/>
    <lineage>
        <taxon>Eukaryota</taxon>
        <taxon>Metazoa</taxon>
        <taxon>Ecdysozoa</taxon>
        <taxon>Arthropoda</taxon>
        <taxon>Hexapoda</taxon>
        <taxon>Insecta</taxon>
        <taxon>Pterygota</taxon>
        <taxon>Neoptera</taxon>
        <taxon>Endopterygota</taxon>
        <taxon>Coleoptera</taxon>
        <taxon>Polyphaga</taxon>
        <taxon>Cucujiformia</taxon>
        <taxon>Curculionidae</taxon>
        <taxon>Scolytinae</taxon>
        <taxon>Hypothenemus</taxon>
    </lineage>
</organism>
<comment type="caution">
    <text evidence="11">The sequence shown here is derived from an EMBL/GenBank/DDBJ whole genome shotgun (WGS) entry which is preliminary data.</text>
</comment>